<dbReference type="STRING" id="765912.Thimo_1868"/>
<dbReference type="Gene3D" id="3.30.2090.10">
    <property type="entry name" value="Multidrug efflux transporter AcrB TolC docking domain, DN and DC subdomains"/>
    <property type="match status" value="2"/>
</dbReference>
<dbReference type="PANTHER" id="PTHR32063:SF14">
    <property type="entry name" value="BLL4319 PROTEIN"/>
    <property type="match status" value="1"/>
</dbReference>
<evidence type="ECO:0000256" key="5">
    <source>
        <dbReference type="ARBA" id="ARBA00022692"/>
    </source>
</evidence>
<dbReference type="KEGG" id="tmb:Thimo_1868"/>
<keyword evidence="6 9" id="KW-1133">Transmembrane helix</keyword>
<gene>
    <name evidence="10" type="ORF">Thimo_1868</name>
</gene>
<evidence type="ECO:0000256" key="3">
    <source>
        <dbReference type="ARBA" id="ARBA00022475"/>
    </source>
</evidence>
<feature type="transmembrane region" description="Helical" evidence="9">
    <location>
        <begin position="979"/>
        <end position="1005"/>
    </location>
</feature>
<keyword evidence="4" id="KW-0997">Cell inner membrane</keyword>
<dbReference type="PATRIC" id="fig|765912.4.peg.1830"/>
<dbReference type="Gene3D" id="3.30.70.1320">
    <property type="entry name" value="Multidrug efflux transporter AcrB pore domain like"/>
    <property type="match status" value="1"/>
</dbReference>
<dbReference type="GO" id="GO:0005886">
    <property type="term" value="C:plasma membrane"/>
    <property type="evidence" value="ECO:0007669"/>
    <property type="project" value="UniProtKB-SubCell"/>
</dbReference>
<dbReference type="PANTHER" id="PTHR32063">
    <property type="match status" value="1"/>
</dbReference>
<evidence type="ECO:0000256" key="9">
    <source>
        <dbReference type="SAM" id="Phobius"/>
    </source>
</evidence>
<dbReference type="eggNOG" id="COG0841">
    <property type="taxonomic scope" value="Bacteria"/>
</dbReference>
<reference evidence="10 11" key="1">
    <citation type="submission" date="2011-09" db="EMBL/GenBank/DDBJ databases">
        <title>Complete sequence of chromosome of Thioflavicoccus mobilis 8321.</title>
        <authorList>
            <consortium name="US DOE Joint Genome Institute"/>
            <person name="Lucas S."/>
            <person name="Han J."/>
            <person name="Lapidus A."/>
            <person name="Cheng J.-F."/>
            <person name="Goodwin L."/>
            <person name="Pitluck S."/>
            <person name="Peters L."/>
            <person name="Ovchinnikova G."/>
            <person name="Lu M."/>
            <person name="Detter J.C."/>
            <person name="Han C."/>
            <person name="Tapia R."/>
            <person name="Land M."/>
            <person name="Hauser L."/>
            <person name="Kyrpides N."/>
            <person name="Ivanova N."/>
            <person name="Pagani I."/>
            <person name="Vogl K."/>
            <person name="Liu Z."/>
            <person name="Imhoff J."/>
            <person name="Thiel V."/>
            <person name="Frigaard N.-U."/>
            <person name="Bryant D."/>
            <person name="Woyke T."/>
        </authorList>
    </citation>
    <scope>NUCLEOTIDE SEQUENCE [LARGE SCALE GENOMIC DNA]</scope>
    <source>
        <strain evidence="10 11">8321</strain>
    </source>
</reference>
<organism evidence="10 11">
    <name type="scientific">Thioflavicoccus mobilis 8321</name>
    <dbReference type="NCBI Taxonomy" id="765912"/>
    <lineage>
        <taxon>Bacteria</taxon>
        <taxon>Pseudomonadati</taxon>
        <taxon>Pseudomonadota</taxon>
        <taxon>Gammaproteobacteria</taxon>
        <taxon>Chromatiales</taxon>
        <taxon>Chromatiaceae</taxon>
        <taxon>Thioflavicoccus</taxon>
    </lineage>
</organism>
<evidence type="ECO:0000313" key="11">
    <source>
        <dbReference type="Proteomes" id="UP000010816"/>
    </source>
</evidence>
<feature type="transmembrane region" description="Helical" evidence="9">
    <location>
        <begin position="946"/>
        <end position="967"/>
    </location>
</feature>
<dbReference type="Gene3D" id="3.30.70.1440">
    <property type="entry name" value="Multidrug efflux transporter AcrB pore domain"/>
    <property type="match status" value="1"/>
</dbReference>
<keyword evidence="11" id="KW-1185">Reference proteome</keyword>
<keyword evidence="3" id="KW-1003">Cell membrane</keyword>
<name>L0GZ97_9GAMM</name>
<dbReference type="SUPFAM" id="SSF82693">
    <property type="entry name" value="Multidrug efflux transporter AcrB pore domain, PN1, PN2, PC1 and PC2 subdomains"/>
    <property type="match status" value="3"/>
</dbReference>
<evidence type="ECO:0000256" key="8">
    <source>
        <dbReference type="SAM" id="MobiDB-lite"/>
    </source>
</evidence>
<dbReference type="HOGENOM" id="CLU_002755_1_2_6"/>
<sequence length="1038" mass="112628">MKFTDIFVHRPVLASVVSLLILILGVRSLAEMEIRQYPQTQNTVVTITTAYPGASSELVKGFITTPLQQAVAEAQGIDYISATSTQGLSVIEANMRLNYDPNAAVAEIQAKVASQRNVLPDAAQDPVIDSTTGDSTALMYLAFYSETMDLPQVSDYLLRVVQPQLQAIEGVAKAEVFGNKTFAMRVWLDPNRMAALGVTGSDVAAVLATNNYLAGVGELRGENVQIDLSATTDVSNVEDFRELVVREEDGALVRLSDIAEVELGAADYDSTTLYRGLPAIFIGIEQSPGANPLDVAKRVRELMPNLAAQFPEGLDSAVPYDASEFIDESIREVFTTLAEAGLIVLLVVFLSLGSLRAALIPSVAVPLSIVGAGFLMLLMGFSVNLLTLLAMVLAIGLVVDDAIVVVENVHRHLEMGKSGIDAAVDGARELALPIIAMTTTLVAVYAPIGFMGGLVGSLFTEFAFTLAAAVLISGVVALTLSPMLASRALRPGSQQGRFEKTVERFFEWLARGYQRALHRWLLYPGVTILVGAVVLAAIYLMYSMTQKELAPTEDQSILFFQATAPQTATIDYAERYVREIQRQFERIPEYNQSFIIAGMGGDVTTTFGGFKMPPPGERERSQMAIQPELQGLLAQITGVQAVVFPRPSLPTPGDGLPVELVMVSDAPYEELNALADQLLGKAMGSGNFMFVQKDVKYTRPRTVLEVKRDVAGDLGIDMQQLGYSLSAMVNEDYINWFSLAGRSYKVIPQVRREFRNDAQTLQDLYLRNKVSELVPLATVVDIRHEVEPSKRTQFQQLNAITLSGVASPGVTLGDALDYLEQQASEMFPKGTRWDYKGESRQYKQEGGALELTFFLSLLVIYLVLAAQFESWRDPFVILMSVPLSIAGAMVFLFLGLASVNIYTQIGLITLIGLVTKNGILIVEFANQLSEREGLERRAAVEQAATIRLRPILMTTAAMVIAMIPLLMASGPGAVSRFDIGLVISTGLGIGTFFTLFVVPAVYLLIASRKSRHASPPDETSEADRRQGDPSGAAAKPAS</sequence>
<dbReference type="InterPro" id="IPR001036">
    <property type="entry name" value="Acrflvin-R"/>
</dbReference>
<accession>L0GZ97</accession>
<feature type="transmembrane region" description="Helical" evidence="9">
    <location>
        <begin position="385"/>
        <end position="409"/>
    </location>
</feature>
<feature type="region of interest" description="Disordered" evidence="8">
    <location>
        <begin position="1010"/>
        <end position="1038"/>
    </location>
</feature>
<keyword evidence="5 9" id="KW-0812">Transmembrane</keyword>
<dbReference type="Proteomes" id="UP000010816">
    <property type="component" value="Chromosome"/>
</dbReference>
<evidence type="ECO:0000313" key="10">
    <source>
        <dbReference type="EMBL" id="AGA90634.1"/>
    </source>
</evidence>
<feature type="transmembrane region" description="Helical" evidence="9">
    <location>
        <begin position="876"/>
        <end position="899"/>
    </location>
</feature>
<dbReference type="OrthoDB" id="9758297at2"/>
<evidence type="ECO:0000256" key="6">
    <source>
        <dbReference type="ARBA" id="ARBA00022989"/>
    </source>
</evidence>
<keyword evidence="7 9" id="KW-0472">Membrane</keyword>
<feature type="transmembrane region" description="Helical" evidence="9">
    <location>
        <begin position="359"/>
        <end position="379"/>
    </location>
</feature>
<dbReference type="SUPFAM" id="SSF82714">
    <property type="entry name" value="Multidrug efflux transporter AcrB TolC docking domain, DN and DC subdomains"/>
    <property type="match status" value="2"/>
</dbReference>
<dbReference type="SUPFAM" id="SSF82866">
    <property type="entry name" value="Multidrug efflux transporter AcrB transmembrane domain"/>
    <property type="match status" value="2"/>
</dbReference>
<evidence type="ECO:0000256" key="2">
    <source>
        <dbReference type="ARBA" id="ARBA00022448"/>
    </source>
</evidence>
<dbReference type="RefSeq" id="WP_015280775.1">
    <property type="nucleotide sequence ID" value="NC_019940.1"/>
</dbReference>
<dbReference type="Gene3D" id="1.20.1640.10">
    <property type="entry name" value="Multidrug efflux transporter AcrB transmembrane domain"/>
    <property type="match status" value="2"/>
</dbReference>
<evidence type="ECO:0000256" key="7">
    <source>
        <dbReference type="ARBA" id="ARBA00023136"/>
    </source>
</evidence>
<feature type="transmembrane region" description="Helical" evidence="9">
    <location>
        <begin position="846"/>
        <end position="864"/>
    </location>
</feature>
<evidence type="ECO:0000256" key="4">
    <source>
        <dbReference type="ARBA" id="ARBA00022519"/>
    </source>
</evidence>
<proteinExistence type="predicted"/>
<dbReference type="EMBL" id="CP003051">
    <property type="protein sequence ID" value="AGA90634.1"/>
    <property type="molecule type" value="Genomic_DNA"/>
</dbReference>
<feature type="transmembrane region" description="Helical" evidence="9">
    <location>
        <begin position="905"/>
        <end position="925"/>
    </location>
</feature>
<evidence type="ECO:0000256" key="1">
    <source>
        <dbReference type="ARBA" id="ARBA00004429"/>
    </source>
</evidence>
<dbReference type="FunFam" id="1.20.1640.10:FF:000001">
    <property type="entry name" value="Efflux pump membrane transporter"/>
    <property type="match status" value="1"/>
</dbReference>
<keyword evidence="2" id="KW-0813">Transport</keyword>
<feature type="transmembrane region" description="Helical" evidence="9">
    <location>
        <begin position="333"/>
        <end position="352"/>
    </location>
</feature>
<dbReference type="PRINTS" id="PR00702">
    <property type="entry name" value="ACRIFLAVINRP"/>
</dbReference>
<dbReference type="AlphaFoldDB" id="L0GZ97"/>
<dbReference type="GO" id="GO:0042910">
    <property type="term" value="F:xenobiotic transmembrane transporter activity"/>
    <property type="evidence" value="ECO:0007669"/>
    <property type="project" value="TreeGrafter"/>
</dbReference>
<comment type="subcellular location">
    <subcellularLocation>
        <location evidence="1">Cell inner membrane</location>
        <topology evidence="1">Multi-pass membrane protein</topology>
    </subcellularLocation>
</comment>
<protein>
    <submittedName>
        <fullName evidence="10">Cation/multidrug efflux pump</fullName>
    </submittedName>
</protein>
<feature type="transmembrane region" description="Helical" evidence="9">
    <location>
        <begin position="520"/>
        <end position="542"/>
    </location>
</feature>
<dbReference type="InterPro" id="IPR027463">
    <property type="entry name" value="AcrB_DN_DC_subdom"/>
</dbReference>
<dbReference type="Gene3D" id="3.30.70.1430">
    <property type="entry name" value="Multidrug efflux transporter AcrB pore domain"/>
    <property type="match status" value="2"/>
</dbReference>
<dbReference type="Pfam" id="PF00873">
    <property type="entry name" value="ACR_tran"/>
    <property type="match status" value="1"/>
</dbReference>
<feature type="transmembrane region" description="Helical" evidence="9">
    <location>
        <begin position="462"/>
        <end position="485"/>
    </location>
</feature>
<feature type="transmembrane region" description="Helical" evidence="9">
    <location>
        <begin position="430"/>
        <end position="450"/>
    </location>
</feature>